<feature type="region of interest" description="Disordered" evidence="1">
    <location>
        <begin position="470"/>
        <end position="489"/>
    </location>
</feature>
<evidence type="ECO:0000256" key="2">
    <source>
        <dbReference type="SAM" id="Phobius"/>
    </source>
</evidence>
<proteinExistence type="predicted"/>
<evidence type="ECO:0000313" key="3">
    <source>
        <dbReference type="EMBL" id="RWA10106.1"/>
    </source>
</evidence>
<feature type="compositionally biased region" description="Basic and acidic residues" evidence="1">
    <location>
        <begin position="1"/>
        <end position="11"/>
    </location>
</feature>
<keyword evidence="4" id="KW-1185">Reference proteome</keyword>
<dbReference type="EMBL" id="RYZI01000127">
    <property type="protein sequence ID" value="RWA10106.1"/>
    <property type="molecule type" value="Genomic_DNA"/>
</dbReference>
<accession>A0A439D6T6</accession>
<evidence type="ECO:0000256" key="1">
    <source>
        <dbReference type="SAM" id="MobiDB-lite"/>
    </source>
</evidence>
<comment type="caution">
    <text evidence="3">The sequence shown here is derived from an EMBL/GenBank/DDBJ whole genome shotgun (WGS) entry which is preliminary data.</text>
</comment>
<organism evidence="3 4">
    <name type="scientific">Xylaria grammica</name>
    <dbReference type="NCBI Taxonomy" id="363999"/>
    <lineage>
        <taxon>Eukaryota</taxon>
        <taxon>Fungi</taxon>
        <taxon>Dikarya</taxon>
        <taxon>Ascomycota</taxon>
        <taxon>Pezizomycotina</taxon>
        <taxon>Sordariomycetes</taxon>
        <taxon>Xylariomycetidae</taxon>
        <taxon>Xylariales</taxon>
        <taxon>Xylariaceae</taxon>
        <taxon>Xylaria</taxon>
    </lineage>
</organism>
<dbReference type="Proteomes" id="UP000286045">
    <property type="component" value="Unassembled WGS sequence"/>
</dbReference>
<sequence>MAEETLSRDEYSPGATHHGFRGSIGPRPGTANAFEQLHSSPAQTQQASDSDTQATSQRTPPSESSDPSLIVPVGVEFPIHNDREHQLEQNDQSIRLFPRLSTSPSPSLTETGVGDLERYASVIAKPPQAKPKHGRWETIGAWGGFVLIGGCISILAVFTFIAFLWFGGGLAREAVGASRLWQNIVLSGRIGQAITLSSLLLRIVVSAQAASCTSLLAALFLEKRAVPISYLPHFSVARGTNDGPRALLQMVIGSSTRHMLLTLEALLMLVLALAALGLQFSSTILLSDLRNAPIVTDPKPTPLKTTLSDTAQLAYMDNVADNPVLAIYGEALSNVTVEPDDWGLSDTGLKQRALLPLDYAENRTMVRSYQGSATVGNSRVACMPPTIHGSAVPDPEVDGTVFTGRAQGTLDYNGSFRAAARDSAIPSCLESKCEPLLLDCSIPALVSGSRVPQSSICIIGAVGGDYWPRADGPSWKTSDAHGRTTARST</sequence>
<name>A0A439D6T6_9PEZI</name>
<protein>
    <submittedName>
        <fullName evidence="3">Uncharacterized protein</fullName>
    </submittedName>
</protein>
<feature type="transmembrane region" description="Helical" evidence="2">
    <location>
        <begin position="139"/>
        <end position="166"/>
    </location>
</feature>
<dbReference type="AlphaFoldDB" id="A0A439D6T6"/>
<gene>
    <name evidence="3" type="ORF">EKO27_g5004</name>
</gene>
<feature type="transmembrane region" description="Helical" evidence="2">
    <location>
        <begin position="199"/>
        <end position="221"/>
    </location>
</feature>
<keyword evidence="2" id="KW-1133">Transmembrane helix</keyword>
<feature type="compositionally biased region" description="Polar residues" evidence="1">
    <location>
        <begin position="37"/>
        <end position="67"/>
    </location>
</feature>
<keyword evidence="2" id="KW-0472">Membrane</keyword>
<reference evidence="3 4" key="1">
    <citation type="submission" date="2018-12" db="EMBL/GenBank/DDBJ databases">
        <title>Draft genome sequence of Xylaria grammica IHI A82.</title>
        <authorList>
            <person name="Buettner E."/>
            <person name="Kellner H."/>
        </authorList>
    </citation>
    <scope>NUCLEOTIDE SEQUENCE [LARGE SCALE GENOMIC DNA]</scope>
    <source>
        <strain evidence="3 4">IHI A82</strain>
    </source>
</reference>
<feature type="region of interest" description="Disordered" evidence="1">
    <location>
        <begin position="1"/>
        <end position="69"/>
    </location>
</feature>
<feature type="transmembrane region" description="Helical" evidence="2">
    <location>
        <begin position="259"/>
        <end position="280"/>
    </location>
</feature>
<keyword evidence="2" id="KW-0812">Transmembrane</keyword>
<evidence type="ECO:0000313" key="4">
    <source>
        <dbReference type="Proteomes" id="UP000286045"/>
    </source>
</evidence>